<feature type="region of interest" description="Disordered" evidence="1">
    <location>
        <begin position="1"/>
        <end position="27"/>
    </location>
</feature>
<organism evidence="3 4">
    <name type="scientific">Microbacterium sediminis</name>
    <dbReference type="NCBI Taxonomy" id="904291"/>
    <lineage>
        <taxon>Bacteria</taxon>
        <taxon>Bacillati</taxon>
        <taxon>Actinomycetota</taxon>
        <taxon>Actinomycetes</taxon>
        <taxon>Micrococcales</taxon>
        <taxon>Microbacteriaceae</taxon>
        <taxon>Microbacterium</taxon>
    </lineage>
</organism>
<dbReference type="RefSeq" id="WP_067027768.1">
    <property type="nucleotide sequence ID" value="NZ_CP038256.1"/>
</dbReference>
<protein>
    <submittedName>
        <fullName evidence="3">Uncharacterized protein</fullName>
    </submittedName>
</protein>
<dbReference type="Proteomes" id="UP000093355">
    <property type="component" value="Unassembled WGS sequence"/>
</dbReference>
<sequence length="234" mass="25577">MAKNGKGTSGNPARAAEQQLTVKQQREANRQAKLAEYQAQLKKRQRGKLVWWAVGSAAVLAVVAAIVVSYVFAPQYAEYTAGGDGSAIEGVETFENDTTHVEIGTEVDYAQTPSAGGEHYPYWLNCGIYTEPQEDEYATHSMEHGAVWLTYDPAQVSDDDIARLEAITPRTYAILSPYEGMDSPISIQAWNAQLKVDSADDPRLGEFFEEYWRSENVPEPGSACSGAYDGPGKA</sequence>
<evidence type="ECO:0000256" key="2">
    <source>
        <dbReference type="SAM" id="Phobius"/>
    </source>
</evidence>
<comment type="caution">
    <text evidence="3">The sequence shown here is derived from an EMBL/GenBank/DDBJ whole genome shotgun (WGS) entry which is preliminary data.</text>
</comment>
<dbReference type="Pfam" id="PF11303">
    <property type="entry name" value="DUF3105"/>
    <property type="match status" value="1"/>
</dbReference>
<keyword evidence="4" id="KW-1185">Reference proteome</keyword>
<evidence type="ECO:0000313" key="4">
    <source>
        <dbReference type="Proteomes" id="UP000093355"/>
    </source>
</evidence>
<proteinExistence type="predicted"/>
<accession>A0A1B9N7Y0</accession>
<evidence type="ECO:0000256" key="1">
    <source>
        <dbReference type="SAM" id="MobiDB-lite"/>
    </source>
</evidence>
<keyword evidence="2" id="KW-0472">Membrane</keyword>
<keyword evidence="2" id="KW-0812">Transmembrane</keyword>
<dbReference type="OrthoDB" id="164831at2"/>
<gene>
    <name evidence="3" type="ORF">A7J15_10680</name>
</gene>
<dbReference type="InterPro" id="IPR021454">
    <property type="entry name" value="DUF3105"/>
</dbReference>
<reference evidence="3 4" key="1">
    <citation type="submission" date="2016-05" db="EMBL/GenBank/DDBJ databases">
        <authorList>
            <person name="Lavstsen T."/>
            <person name="Jespersen J.S."/>
        </authorList>
    </citation>
    <scope>NUCLEOTIDE SEQUENCE [LARGE SCALE GENOMIC DNA]</scope>
    <source>
        <strain evidence="3 4">YLB-01</strain>
    </source>
</reference>
<dbReference type="STRING" id="904291.A7J15_10680"/>
<name>A0A1B9N7Y0_9MICO</name>
<dbReference type="EMBL" id="LXMD01000029">
    <property type="protein sequence ID" value="OCG72693.1"/>
    <property type="molecule type" value="Genomic_DNA"/>
</dbReference>
<feature type="transmembrane region" description="Helical" evidence="2">
    <location>
        <begin position="49"/>
        <end position="72"/>
    </location>
</feature>
<evidence type="ECO:0000313" key="3">
    <source>
        <dbReference type="EMBL" id="OCG72693.1"/>
    </source>
</evidence>
<keyword evidence="2" id="KW-1133">Transmembrane helix</keyword>
<dbReference type="AlphaFoldDB" id="A0A1B9N7Y0"/>